<evidence type="ECO:0000313" key="1">
    <source>
        <dbReference type="EMBL" id="MFM9651805.1"/>
    </source>
</evidence>
<keyword evidence="2" id="KW-1185">Reference proteome</keyword>
<protein>
    <submittedName>
        <fullName evidence="1">Uncharacterized protein</fullName>
    </submittedName>
</protein>
<proteinExistence type="predicted"/>
<dbReference type="EMBL" id="JBJVNE010000023">
    <property type="protein sequence ID" value="MFM9651805.1"/>
    <property type="molecule type" value="Genomic_DNA"/>
</dbReference>
<dbReference type="Proteomes" id="UP001631993">
    <property type="component" value="Unassembled WGS sequence"/>
</dbReference>
<dbReference type="RefSeq" id="WP_409085477.1">
    <property type="nucleotide sequence ID" value="NZ_JBJVMW010000027.1"/>
</dbReference>
<name>A0ABW9ITL2_STRGJ</name>
<accession>A0ABW9ITL2</accession>
<comment type="caution">
    <text evidence="1">The sequence shown here is derived from an EMBL/GenBank/DDBJ whole genome shotgun (WGS) entry which is preliminary data.</text>
</comment>
<reference evidence="1 2" key="1">
    <citation type="submission" date="2024-12" db="EMBL/GenBank/DDBJ databases">
        <title>Forecasting of Potato common scab and diversities of Pathogenic streptomyces spp. in china.</title>
        <authorList>
            <person name="Handique U."/>
            <person name="Wu J."/>
        </authorList>
    </citation>
    <scope>NUCLEOTIDE SEQUENCE [LARGE SCALE GENOMIC DNA]</scope>
    <source>
        <strain evidence="1 2">ZRIMU1585</strain>
    </source>
</reference>
<organism evidence="1 2">
    <name type="scientific">Streptomyces galilaeus</name>
    <dbReference type="NCBI Taxonomy" id="33899"/>
    <lineage>
        <taxon>Bacteria</taxon>
        <taxon>Bacillati</taxon>
        <taxon>Actinomycetota</taxon>
        <taxon>Actinomycetes</taxon>
        <taxon>Kitasatosporales</taxon>
        <taxon>Streptomycetaceae</taxon>
        <taxon>Streptomyces</taxon>
    </lineage>
</organism>
<sequence length="67" mass="7188">MEAEAAFRADEGCDIIDVDGLAVRAGRAADQVPGDCEQSRYFANIAPLARSGRRTEHADEKDALTGH</sequence>
<gene>
    <name evidence="1" type="ORF">ACKI1S_37355</name>
</gene>
<evidence type="ECO:0000313" key="2">
    <source>
        <dbReference type="Proteomes" id="UP001631993"/>
    </source>
</evidence>